<comment type="caution">
    <text evidence="1">The sequence shown here is derived from an EMBL/GenBank/DDBJ whole genome shotgun (WGS) entry which is preliminary data.</text>
</comment>
<dbReference type="Pfam" id="PF12846">
    <property type="entry name" value="AAA_10"/>
    <property type="match status" value="1"/>
</dbReference>
<proteinExistence type="predicted"/>
<dbReference type="EMBL" id="JAGSOH010000065">
    <property type="protein sequence ID" value="MBR7828759.1"/>
    <property type="molecule type" value="Genomic_DNA"/>
</dbReference>
<accession>A0A941EGP0</accession>
<dbReference type="PIRSF" id="PIRSF015040">
    <property type="entry name" value="ATPase_SAG2001_prd"/>
    <property type="match status" value="1"/>
</dbReference>
<evidence type="ECO:0000313" key="2">
    <source>
        <dbReference type="Proteomes" id="UP000676325"/>
    </source>
</evidence>
<dbReference type="AlphaFoldDB" id="A0A941EGP0"/>
<dbReference type="SUPFAM" id="SSF52540">
    <property type="entry name" value="P-loop containing nucleoside triphosphate hydrolases"/>
    <property type="match status" value="1"/>
</dbReference>
<dbReference type="InterPro" id="IPR016628">
    <property type="entry name" value="ATPase_SAG2001_prd"/>
</dbReference>
<keyword evidence="1" id="KW-0067">ATP-binding</keyword>
<evidence type="ECO:0000313" key="1">
    <source>
        <dbReference type="EMBL" id="MBR7828759.1"/>
    </source>
</evidence>
<organism evidence="1 2">
    <name type="scientific">Actinospica acidithermotolerans</name>
    <dbReference type="NCBI Taxonomy" id="2828514"/>
    <lineage>
        <taxon>Bacteria</taxon>
        <taxon>Bacillati</taxon>
        <taxon>Actinomycetota</taxon>
        <taxon>Actinomycetes</taxon>
        <taxon>Catenulisporales</taxon>
        <taxon>Actinospicaceae</taxon>
        <taxon>Actinospica</taxon>
    </lineage>
</organism>
<reference evidence="1" key="1">
    <citation type="submission" date="2021-04" db="EMBL/GenBank/DDBJ databases">
        <title>Genome based classification of Actinospica acidithermotolerans sp. nov., an actinobacterium isolated from an Indonesian hot spring.</title>
        <authorList>
            <person name="Kusuma A.B."/>
            <person name="Putra K.E."/>
            <person name="Nafisah S."/>
            <person name="Loh J."/>
            <person name="Nouioui I."/>
            <person name="Goodfellow M."/>
        </authorList>
    </citation>
    <scope>NUCLEOTIDE SEQUENCE</scope>
    <source>
        <strain evidence="1">MGRD01-02</strain>
    </source>
</reference>
<keyword evidence="2" id="KW-1185">Reference proteome</keyword>
<gene>
    <name evidence="1" type="ORF">KDK95_20795</name>
</gene>
<dbReference type="InterPro" id="IPR027417">
    <property type="entry name" value="P-loop_NTPase"/>
</dbReference>
<protein>
    <submittedName>
        <fullName evidence="1">ATP-binding protein</fullName>
    </submittedName>
</protein>
<name>A0A941EGP0_9ACTN</name>
<dbReference type="Proteomes" id="UP000676325">
    <property type="component" value="Unassembled WGS sequence"/>
</dbReference>
<keyword evidence="1" id="KW-0547">Nucleotide-binding</keyword>
<sequence>MKNPIKHLAHNLIWNTTGQVWAVWRVEPAAYRHASRSAKNQLLADTEALIKSIEGEYRLISACGQLDPAATVERMINGVDLAASPEYAAVCEQVLDRLEAIESRERSRYLAVPLPEPGGARGALAAFATAASSLAASAGAAPGRIKPSEVKAKLAQARALRASWPGSIDLAEAAPAEILWLYARAPRRGLDEPARPRPGEGPVSATGLGALDEVLYDEGARTDRGRSAKALNPFAHRHLKTLTEHGPSYQAFLCLSEMPSQFVFPGSEWLAGLDEFDFPVEWAVCLRGVPRTEAEAKSRRQARELQAQVGEYTGDEGDEARAPAPLIEAIGALENMRERLSASSSELEVQASAVLCVYGETAAEAERRAETLRKAYAATDYQLSRPTGGQLTCYQALLPGAATPRMLGDYTQFTLARDFAMAMPFSGDRLGDDEGALYALGLSGAGMLPVLTDFSLGPRIDASASAAFVGELGSGKSVAMKTAAFYVLARGRRPDWPGSRGRVLAVDRTPNQEWVRFLKACPGRTQVIEISDHATLSLDPLRIFAGKQAARYTEAVLTTLLQVRTMTDEDVVLSEAIEDTVRAGAPSLLKLAKRLAARGRTDPEAASLARKLRAIAFKGQARALFDPRLEPLSVSGADSIVFAVAGLTLPTPEELASEVRLARLPFEKIFGQAALVLLTAVCRETAFAAPHEFVLTSWDECWWMAGCPEGRALMLEMVRDSRKHNCAAHFGLHDGDDLGVGDEHADTLRGLLRLRYLFRHRTAALAAKGLEFMGLEGGDRDLLELVMGLSPVAVSPAERAARAGECLHRDLSGRLGLIKVLIPQSEAVARAILTTPRAGAEQGSAAPAGDAAVAR</sequence>
<dbReference type="GO" id="GO:0005524">
    <property type="term" value="F:ATP binding"/>
    <property type="evidence" value="ECO:0007669"/>
    <property type="project" value="UniProtKB-KW"/>
</dbReference>
<dbReference type="RefSeq" id="WP_212519895.1">
    <property type="nucleotide sequence ID" value="NZ_JAGSOH010000065.1"/>
</dbReference>